<keyword evidence="1" id="KW-0472">Membrane</keyword>
<evidence type="ECO:0000313" key="3">
    <source>
        <dbReference type="Proteomes" id="UP000276133"/>
    </source>
</evidence>
<sequence>MLETLRCTDDMRIIGGSQKAATPQFLLTFHAISNSARSVQIILAFIFNFLKKTTFYLSFFAISFFYEKFENIFITE</sequence>
<protein>
    <submittedName>
        <fullName evidence="2">Uncharacterized protein</fullName>
    </submittedName>
</protein>
<feature type="transmembrane region" description="Helical" evidence="1">
    <location>
        <begin position="41"/>
        <end position="66"/>
    </location>
</feature>
<name>A0A3M7RTP3_BRAPC</name>
<accession>A0A3M7RTP3</accession>
<evidence type="ECO:0000313" key="2">
    <source>
        <dbReference type="EMBL" id="RNA26695.1"/>
    </source>
</evidence>
<keyword evidence="1" id="KW-0812">Transmembrane</keyword>
<evidence type="ECO:0000256" key="1">
    <source>
        <dbReference type="SAM" id="Phobius"/>
    </source>
</evidence>
<dbReference type="EMBL" id="REGN01002690">
    <property type="protein sequence ID" value="RNA26695.1"/>
    <property type="molecule type" value="Genomic_DNA"/>
</dbReference>
<gene>
    <name evidence="2" type="ORF">BpHYR1_036624</name>
</gene>
<proteinExistence type="predicted"/>
<dbReference type="AlphaFoldDB" id="A0A3M7RTP3"/>
<reference evidence="2 3" key="1">
    <citation type="journal article" date="2018" name="Sci. Rep.">
        <title>Genomic signatures of local adaptation to the degree of environmental predictability in rotifers.</title>
        <authorList>
            <person name="Franch-Gras L."/>
            <person name="Hahn C."/>
            <person name="Garcia-Roger E.M."/>
            <person name="Carmona M.J."/>
            <person name="Serra M."/>
            <person name="Gomez A."/>
        </authorList>
    </citation>
    <scope>NUCLEOTIDE SEQUENCE [LARGE SCALE GENOMIC DNA]</scope>
    <source>
        <strain evidence="2">HYR1</strain>
    </source>
</reference>
<comment type="caution">
    <text evidence="2">The sequence shown here is derived from an EMBL/GenBank/DDBJ whole genome shotgun (WGS) entry which is preliminary data.</text>
</comment>
<keyword evidence="1" id="KW-1133">Transmembrane helix</keyword>
<organism evidence="2 3">
    <name type="scientific">Brachionus plicatilis</name>
    <name type="common">Marine rotifer</name>
    <name type="synonym">Brachionus muelleri</name>
    <dbReference type="NCBI Taxonomy" id="10195"/>
    <lineage>
        <taxon>Eukaryota</taxon>
        <taxon>Metazoa</taxon>
        <taxon>Spiralia</taxon>
        <taxon>Gnathifera</taxon>
        <taxon>Rotifera</taxon>
        <taxon>Eurotatoria</taxon>
        <taxon>Monogononta</taxon>
        <taxon>Pseudotrocha</taxon>
        <taxon>Ploima</taxon>
        <taxon>Brachionidae</taxon>
        <taxon>Brachionus</taxon>
    </lineage>
</organism>
<dbReference type="Proteomes" id="UP000276133">
    <property type="component" value="Unassembled WGS sequence"/>
</dbReference>
<keyword evidence="3" id="KW-1185">Reference proteome</keyword>